<keyword evidence="2" id="KW-0677">Repeat</keyword>
<dbReference type="Gene3D" id="1.20.1280.50">
    <property type="match status" value="1"/>
</dbReference>
<evidence type="ECO:0000256" key="1">
    <source>
        <dbReference type="ARBA" id="ARBA00022574"/>
    </source>
</evidence>
<gene>
    <name evidence="5" type="ORF">EB796_000997</name>
</gene>
<keyword evidence="1" id="KW-0853">WD repeat</keyword>
<dbReference type="OrthoDB" id="430364at2759"/>
<feature type="region of interest" description="Disordered" evidence="3">
    <location>
        <begin position="1"/>
        <end position="29"/>
    </location>
</feature>
<dbReference type="PANTHER" id="PTHR44436:SF1">
    <property type="entry name" value="F-BOX_WD REPEAT-CONTAINING PROTEIN 2"/>
    <property type="match status" value="1"/>
</dbReference>
<evidence type="ECO:0000313" key="5">
    <source>
        <dbReference type="EMBL" id="KAF6040691.1"/>
    </source>
</evidence>
<reference evidence="5" key="1">
    <citation type="submission" date="2020-06" db="EMBL/GenBank/DDBJ databases">
        <title>Draft genome of Bugula neritina, a colonial animal packing powerful symbionts and potential medicines.</title>
        <authorList>
            <person name="Rayko M."/>
        </authorList>
    </citation>
    <scope>NUCLEOTIDE SEQUENCE [LARGE SCALE GENOMIC DNA]</scope>
    <source>
        <strain evidence="5">Kwan_BN1</strain>
    </source>
</reference>
<keyword evidence="6" id="KW-1185">Reference proteome</keyword>
<dbReference type="PANTHER" id="PTHR44436">
    <property type="entry name" value="F-BOX/WD REPEAT-CONTAINING PROTEIN 2"/>
    <property type="match status" value="1"/>
</dbReference>
<dbReference type="SMART" id="SM00256">
    <property type="entry name" value="FBOX"/>
    <property type="match status" value="1"/>
</dbReference>
<dbReference type="EMBL" id="VXIV02000114">
    <property type="protein sequence ID" value="KAF6040691.1"/>
    <property type="molecule type" value="Genomic_DNA"/>
</dbReference>
<feature type="compositionally biased region" description="Polar residues" evidence="3">
    <location>
        <begin position="154"/>
        <end position="165"/>
    </location>
</feature>
<evidence type="ECO:0000259" key="4">
    <source>
        <dbReference type="PROSITE" id="PS50181"/>
    </source>
</evidence>
<dbReference type="InterPro" id="IPR001810">
    <property type="entry name" value="F-box_dom"/>
</dbReference>
<dbReference type="InterPro" id="IPR036047">
    <property type="entry name" value="F-box-like_dom_sf"/>
</dbReference>
<feature type="region of interest" description="Disordered" evidence="3">
    <location>
        <begin position="145"/>
        <end position="165"/>
    </location>
</feature>
<dbReference type="SUPFAM" id="SSF81383">
    <property type="entry name" value="F-box domain"/>
    <property type="match status" value="1"/>
</dbReference>
<dbReference type="Pfam" id="PF12937">
    <property type="entry name" value="F-box-like"/>
    <property type="match status" value="1"/>
</dbReference>
<organism evidence="5 6">
    <name type="scientific">Bugula neritina</name>
    <name type="common">Brown bryozoan</name>
    <name type="synonym">Sertularia neritina</name>
    <dbReference type="NCBI Taxonomy" id="10212"/>
    <lineage>
        <taxon>Eukaryota</taxon>
        <taxon>Metazoa</taxon>
        <taxon>Spiralia</taxon>
        <taxon>Lophotrochozoa</taxon>
        <taxon>Bryozoa</taxon>
        <taxon>Gymnolaemata</taxon>
        <taxon>Cheilostomatida</taxon>
        <taxon>Flustrina</taxon>
        <taxon>Buguloidea</taxon>
        <taxon>Bugulidae</taxon>
        <taxon>Bugula</taxon>
    </lineage>
</organism>
<feature type="domain" description="F-box" evidence="4">
    <location>
        <begin position="277"/>
        <end position="323"/>
    </location>
</feature>
<dbReference type="FunFam" id="1.20.1280.50:FF:000133">
    <property type="entry name" value="F-box and WD repeat domain-containing 7"/>
    <property type="match status" value="1"/>
</dbReference>
<accession>A0A7J7KR71</accession>
<proteinExistence type="predicted"/>
<dbReference type="CDD" id="cd22133">
    <property type="entry name" value="F-box_FBXW7"/>
    <property type="match status" value="1"/>
</dbReference>
<dbReference type="Proteomes" id="UP000593567">
    <property type="component" value="Unassembled WGS sequence"/>
</dbReference>
<comment type="caution">
    <text evidence="5">The sequence shown here is derived from an EMBL/GenBank/DDBJ whole genome shotgun (WGS) entry which is preliminary data.</text>
</comment>
<sequence>MAREEVTHHTAPNSDQEDEGESMELGAQLPAELVVADSLPQVPSSEVDNSLEGRTDIATASSSLGATSVAPVSTVEIPAPCDRLEEMLPQISSSSAPIYPITESLTVDTGHQCCSPNTRRLGPSPISSALGSHGRRMSTIPLSSLCSEHPISHPASSQENTSPDNTLAYKRKSEMIEKELSSPGKRVRGMSDSHLNIQLHSSPSASHYGHFHVSPQTPSRRRSSCKVRPPRNMESWLQTFVLWDSTEKTYALNQLIDRCDTAHVRHIMAVIEPQFQRDFISLLPKELALYVLSFLNPKDLLRAGQTCQYWRMLAEDTLLWKQKCRESGADLGNITLSELLAPKLAVFLSMTL</sequence>
<dbReference type="AlphaFoldDB" id="A0A7J7KR71"/>
<evidence type="ECO:0000256" key="2">
    <source>
        <dbReference type="ARBA" id="ARBA00022737"/>
    </source>
</evidence>
<evidence type="ECO:0000256" key="3">
    <source>
        <dbReference type="SAM" id="MobiDB-lite"/>
    </source>
</evidence>
<feature type="region of interest" description="Disordered" evidence="3">
    <location>
        <begin position="203"/>
        <end position="227"/>
    </location>
</feature>
<dbReference type="PROSITE" id="PS50181">
    <property type="entry name" value="FBOX"/>
    <property type="match status" value="1"/>
</dbReference>
<evidence type="ECO:0000313" key="6">
    <source>
        <dbReference type="Proteomes" id="UP000593567"/>
    </source>
</evidence>
<dbReference type="InterPro" id="IPR042627">
    <property type="entry name" value="FBXW2"/>
</dbReference>
<name>A0A7J7KR71_BUGNE</name>
<protein>
    <submittedName>
        <fullName evidence="5">FBXW7</fullName>
    </submittedName>
</protein>